<evidence type="ECO:0000256" key="1">
    <source>
        <dbReference type="ARBA" id="ARBA00001947"/>
    </source>
</evidence>
<evidence type="ECO:0000256" key="3">
    <source>
        <dbReference type="ARBA" id="ARBA00022723"/>
    </source>
</evidence>
<evidence type="ECO:0000313" key="8">
    <source>
        <dbReference type="EMBL" id="KAG7293647.1"/>
    </source>
</evidence>
<dbReference type="GO" id="GO:0008270">
    <property type="term" value="F:zinc ion binding"/>
    <property type="evidence" value="ECO:0007669"/>
    <property type="project" value="InterPro"/>
</dbReference>
<dbReference type="EMBL" id="JAHCVI010000001">
    <property type="protein sequence ID" value="KAG7293647.1"/>
    <property type="molecule type" value="Genomic_DNA"/>
</dbReference>
<dbReference type="SMART" id="SM00829">
    <property type="entry name" value="PKS_ER"/>
    <property type="match status" value="1"/>
</dbReference>
<name>A0AAD4F8C4_9PEZI</name>
<dbReference type="InterPro" id="IPR036291">
    <property type="entry name" value="NAD(P)-bd_dom_sf"/>
</dbReference>
<keyword evidence="3 6" id="KW-0479">Metal-binding</keyword>
<evidence type="ECO:0000256" key="4">
    <source>
        <dbReference type="ARBA" id="ARBA00022833"/>
    </source>
</evidence>
<dbReference type="AlphaFoldDB" id="A0AAD4F8C4"/>
<dbReference type="SUPFAM" id="SSF50129">
    <property type="entry name" value="GroES-like"/>
    <property type="match status" value="1"/>
</dbReference>
<evidence type="ECO:0000313" key="9">
    <source>
        <dbReference type="Proteomes" id="UP001197093"/>
    </source>
</evidence>
<protein>
    <recommendedName>
        <fullName evidence="7">Enoyl reductase (ER) domain-containing protein</fullName>
    </recommendedName>
</protein>
<dbReference type="InterPro" id="IPR013149">
    <property type="entry name" value="ADH-like_C"/>
</dbReference>
<dbReference type="Gene3D" id="3.90.180.10">
    <property type="entry name" value="Medium-chain alcohol dehydrogenases, catalytic domain"/>
    <property type="match status" value="1"/>
</dbReference>
<feature type="domain" description="Enoyl reductase (ER)" evidence="7">
    <location>
        <begin position="12"/>
        <end position="385"/>
    </location>
</feature>
<evidence type="ECO:0000256" key="5">
    <source>
        <dbReference type="ARBA" id="ARBA00023002"/>
    </source>
</evidence>
<comment type="caution">
    <text evidence="8">The sequence shown here is derived from an EMBL/GenBank/DDBJ whole genome shotgun (WGS) entry which is preliminary data.</text>
</comment>
<gene>
    <name evidence="8" type="ORF">NEMBOFW57_003702</name>
</gene>
<dbReference type="GO" id="GO:0016491">
    <property type="term" value="F:oxidoreductase activity"/>
    <property type="evidence" value="ECO:0007669"/>
    <property type="project" value="UniProtKB-KW"/>
</dbReference>
<dbReference type="SUPFAM" id="SSF51735">
    <property type="entry name" value="NAD(P)-binding Rossmann-fold domains"/>
    <property type="match status" value="1"/>
</dbReference>
<evidence type="ECO:0000256" key="6">
    <source>
        <dbReference type="RuleBase" id="RU361277"/>
    </source>
</evidence>
<accession>A0AAD4F8C4</accession>
<keyword evidence="9" id="KW-1185">Reference proteome</keyword>
<dbReference type="InterPro" id="IPR011032">
    <property type="entry name" value="GroES-like_sf"/>
</dbReference>
<organism evidence="8 9">
    <name type="scientific">Staphylotrichum longicolle</name>
    <dbReference type="NCBI Taxonomy" id="669026"/>
    <lineage>
        <taxon>Eukaryota</taxon>
        <taxon>Fungi</taxon>
        <taxon>Dikarya</taxon>
        <taxon>Ascomycota</taxon>
        <taxon>Pezizomycotina</taxon>
        <taxon>Sordariomycetes</taxon>
        <taxon>Sordariomycetidae</taxon>
        <taxon>Sordariales</taxon>
        <taxon>Chaetomiaceae</taxon>
        <taxon>Staphylotrichum</taxon>
    </lineage>
</organism>
<evidence type="ECO:0000256" key="2">
    <source>
        <dbReference type="ARBA" id="ARBA00008072"/>
    </source>
</evidence>
<sequence length="388" mass="40768">MSLKTTALVLPEVNGKFELREVYLDAIKPDEVLVEIHASGLCHTDISFAKGVLPCEPNAVLGHEGAGVVISTGSAVHNLAAGDKVLLSFSHCQSCGPCTSGHPAYCHTFNERNFPARRVDGTCTMYLSPPDTTTGTNGTTASDNQGIPSQFFGQSSFARHTLAHMSSCVKVPASTDLALFAPLSCGMQTGAGAVLNTLGVKPGSSVAVFGVGSVGVAGVMAAAKIAGAKTVIAVDLKESRLEMAKKLGATHGVLASGRKPGEVVEEIRRICPPNGVDFALECTGVPAVVRDMIDCLGTGGRGATLGAPGFGKEVPVDVMSHLTYGKEYVGCCEGDSWPEKFIPFLLEAHGKGQFPLEEFVQYYDFKDHEKAIEDMHTGKAIKAVLKWT</sequence>
<dbReference type="Proteomes" id="UP001197093">
    <property type="component" value="Unassembled WGS sequence"/>
</dbReference>
<dbReference type="InterPro" id="IPR020843">
    <property type="entry name" value="ER"/>
</dbReference>
<dbReference type="InterPro" id="IPR002328">
    <property type="entry name" value="ADH_Zn_CS"/>
</dbReference>
<keyword evidence="5" id="KW-0560">Oxidoreductase</keyword>
<keyword evidence="4 6" id="KW-0862">Zinc</keyword>
<dbReference type="Gene3D" id="3.40.50.720">
    <property type="entry name" value="NAD(P)-binding Rossmann-like Domain"/>
    <property type="match status" value="1"/>
</dbReference>
<comment type="cofactor">
    <cofactor evidence="1 6">
        <name>Zn(2+)</name>
        <dbReference type="ChEBI" id="CHEBI:29105"/>
    </cofactor>
</comment>
<dbReference type="CDD" id="cd08278">
    <property type="entry name" value="benzyl_alcohol_DH"/>
    <property type="match status" value="1"/>
</dbReference>
<dbReference type="Pfam" id="PF00107">
    <property type="entry name" value="ADH_zinc_N"/>
    <property type="match status" value="1"/>
</dbReference>
<dbReference type="PANTHER" id="PTHR43350:SF11">
    <property type="entry name" value="ENOYL REDUCTASE (ER) DOMAIN-CONTAINING PROTEIN"/>
    <property type="match status" value="1"/>
</dbReference>
<dbReference type="InterPro" id="IPR013154">
    <property type="entry name" value="ADH-like_N"/>
</dbReference>
<evidence type="ECO:0000259" key="7">
    <source>
        <dbReference type="SMART" id="SM00829"/>
    </source>
</evidence>
<dbReference type="Pfam" id="PF08240">
    <property type="entry name" value="ADH_N"/>
    <property type="match status" value="1"/>
</dbReference>
<dbReference type="PROSITE" id="PS00059">
    <property type="entry name" value="ADH_ZINC"/>
    <property type="match status" value="1"/>
</dbReference>
<reference evidence="8" key="1">
    <citation type="submission" date="2023-02" db="EMBL/GenBank/DDBJ databases">
        <authorList>
            <person name="Palmer J.M."/>
        </authorList>
    </citation>
    <scope>NUCLEOTIDE SEQUENCE</scope>
    <source>
        <strain evidence="8">FW57</strain>
    </source>
</reference>
<comment type="similarity">
    <text evidence="2 6">Belongs to the zinc-containing alcohol dehydrogenase family.</text>
</comment>
<dbReference type="PANTHER" id="PTHR43350">
    <property type="entry name" value="NAD-DEPENDENT ALCOHOL DEHYDROGENASE"/>
    <property type="match status" value="1"/>
</dbReference>
<proteinExistence type="inferred from homology"/>
<dbReference type="FunFam" id="3.40.50.720:FF:000003">
    <property type="entry name" value="S-(hydroxymethyl)glutathione dehydrogenase"/>
    <property type="match status" value="1"/>
</dbReference>